<dbReference type="Gene3D" id="2.120.10.30">
    <property type="entry name" value="TolB, C-terminal domain"/>
    <property type="match status" value="1"/>
</dbReference>
<dbReference type="EMBL" id="CP001102">
    <property type="protein sequence ID" value="ACE05485.1"/>
    <property type="molecule type" value="Genomic_DNA"/>
</dbReference>
<dbReference type="Proteomes" id="UP000001227">
    <property type="component" value="Chromosome"/>
</dbReference>
<dbReference type="OrthoDB" id="9799878at2"/>
<name>B3EU66_AMOA5</name>
<dbReference type="PANTHER" id="PTHR36842">
    <property type="entry name" value="PROTEIN TOLB HOMOLOG"/>
    <property type="match status" value="1"/>
</dbReference>
<evidence type="ECO:0008006" key="3">
    <source>
        <dbReference type="Google" id="ProtNLM"/>
    </source>
</evidence>
<dbReference type="InterPro" id="IPR011042">
    <property type="entry name" value="6-blade_b-propeller_TolB-like"/>
</dbReference>
<organism evidence="1 2">
    <name type="scientific">Amoebophilus asiaticus (strain 5a2)</name>
    <dbReference type="NCBI Taxonomy" id="452471"/>
    <lineage>
        <taxon>Bacteria</taxon>
        <taxon>Pseudomonadati</taxon>
        <taxon>Bacteroidota</taxon>
        <taxon>Cytophagia</taxon>
        <taxon>Cytophagales</taxon>
        <taxon>Amoebophilaceae</taxon>
        <taxon>Candidatus Amoebophilus</taxon>
    </lineage>
</organism>
<dbReference type="eggNOG" id="COG0823">
    <property type="taxonomic scope" value="Bacteria"/>
</dbReference>
<dbReference type="RefSeq" id="WP_012472257.1">
    <property type="nucleotide sequence ID" value="NC_010830.1"/>
</dbReference>
<protein>
    <recommendedName>
        <fullName evidence="3">Peptidase MA-like domain-containing protein</fullName>
    </recommendedName>
</protein>
<gene>
    <name evidence="1" type="ordered locus">Aasi_0028</name>
</gene>
<dbReference type="SUPFAM" id="SSF82171">
    <property type="entry name" value="DPP6 N-terminal domain-like"/>
    <property type="match status" value="1"/>
</dbReference>
<evidence type="ECO:0000313" key="1">
    <source>
        <dbReference type="EMBL" id="ACE05485.1"/>
    </source>
</evidence>
<evidence type="ECO:0000313" key="2">
    <source>
        <dbReference type="Proteomes" id="UP000001227"/>
    </source>
</evidence>
<accession>B3EU66</accession>
<proteinExistence type="predicted"/>
<dbReference type="KEGG" id="aas:Aasi_0028"/>
<keyword evidence="2" id="KW-1185">Reference proteome</keyword>
<dbReference type="HOGENOM" id="CLU_013076_0_0_10"/>
<dbReference type="STRING" id="452471.Aasi_0028"/>
<dbReference type="AlphaFoldDB" id="B3EU66"/>
<reference evidence="1 2" key="1">
    <citation type="journal article" date="2010" name="J. Bacteriol.">
        <title>The genome of the amoeba symbiont 'Candidatus Amoebophilus asiaticus' reveals common mechanisms for host cell interaction among amoeba-associated bacteria.</title>
        <authorList>
            <person name="Schmitz-Esser S."/>
            <person name="Tischler P."/>
            <person name="Arnold R."/>
            <person name="Montanaro J."/>
            <person name="Wagner M."/>
            <person name="Rattei T."/>
            <person name="Horn M."/>
        </authorList>
    </citation>
    <scope>NUCLEOTIDE SEQUENCE [LARGE SCALE GENOMIC DNA]</scope>
    <source>
        <strain evidence="1 2">5a2</strain>
    </source>
</reference>
<sequence>MLLFYLFRKGKFLLILGILLVVGSLNNIVVKATTSERWQRIRTPHYDIIFLSEMAREAQRMANTLEILYFPVSKTLSTIPKRIPIILKSQTAIPNGITILGPPRRVEFFTFPPQDYTYILNNDWLNLLALHELRHVVQHEIMLKNQMISFGVPDWNWMLEGDAVGTETALSKAGRGRAPYFELLYKVNLLERGGFSYFKQMNRSYQHQIPDHYRMGYFITTYLKRKYGTDIISKLMQRDNIWEIINPFTLHNRCRKLTSRSLTQIYQDVNTELKELWSKQLEDLKITSFHPIHTRNSEEYTDYKYPQPISSGIIAIKSGIGTITHFTYINETGKENHIFTPGPIDSDIRFSAAKDKIVWIEHMPALRWEHKRYTAIQSYNITTKRYKTIAYPSRYSTAALSPNATKLIAVETDEAYNHKLMVLDAETGAILCSLPNPANHYYLTPIWSSDGKYIVTVKHVQNKAGISLIDPQTGKSQDILPYTEELIGCPILHGSYIYYSSAYSGIDNIYAVHINTKQRFQVTSSKYGAYNPAVSTDGKWLLYNDFGKDGMNAVKIFLDSTQWTPIEKVEDKNIHYYQPLIDQADILNQVPNNTYAIEEYTTWKNFNNVLPQFTKLSTHNYQDNIMGGFVFRDILGESELVLPGLGYKWHKFTKHTGRIFTRFTYKRWYPIIDINASILPTIRIKDDATEISTSQEYQLNLTLPFTWNFHAYTYNIVLNTSTIIKNLTKSNTWVRQQTYIAYFSRFSKKSLRDIYSPWGQKFKVDYIHTPYGGPQLKGVGINLKVYFPGLYKHHSFRIGMKQQHNLSKINSISFFKIPRGLDKQESYQNSHRTHRISVNYAFPISYPDIHVTPFVFIERLRANLFYDYGYHFVQERSYHIIGADFIIDTQWFQVGLRCMYKINTNDRMANVLLK</sequence>
<dbReference type="PANTHER" id="PTHR36842:SF1">
    <property type="entry name" value="PROTEIN TOLB"/>
    <property type="match status" value="1"/>
</dbReference>